<accession>A0A0B6YQA3</accession>
<reference evidence="2" key="1">
    <citation type="submission" date="2014-12" db="EMBL/GenBank/DDBJ databases">
        <title>Insight into the proteome of Arion vulgaris.</title>
        <authorList>
            <person name="Aradska J."/>
            <person name="Bulat T."/>
            <person name="Smidak R."/>
            <person name="Sarate P."/>
            <person name="Gangsoo J."/>
            <person name="Sialana F."/>
            <person name="Bilban M."/>
            <person name="Lubec G."/>
        </authorList>
    </citation>
    <scope>NUCLEOTIDE SEQUENCE</scope>
    <source>
        <tissue evidence="2">Skin</tissue>
    </source>
</reference>
<dbReference type="EMBL" id="HACG01011543">
    <property type="protein sequence ID" value="CEK58408.1"/>
    <property type="molecule type" value="Transcribed_RNA"/>
</dbReference>
<sequence length="58" mass="6451">MSLVCCVVMFYRETVLLVIGAGNSGMDPQRCERQGGWGKHKEDVQLSSISSFEKLDKS</sequence>
<gene>
    <name evidence="2" type="primary">ORF32984</name>
</gene>
<name>A0A0B6YQA3_9EUPU</name>
<evidence type="ECO:0000256" key="1">
    <source>
        <dbReference type="SAM" id="SignalP"/>
    </source>
</evidence>
<evidence type="ECO:0000313" key="2">
    <source>
        <dbReference type="EMBL" id="CEK58408.1"/>
    </source>
</evidence>
<protein>
    <submittedName>
        <fullName evidence="2">Uncharacterized protein</fullName>
    </submittedName>
</protein>
<keyword evidence="1" id="KW-0732">Signal</keyword>
<feature type="chain" id="PRO_5002123556" evidence="1">
    <location>
        <begin position="17"/>
        <end position="58"/>
    </location>
</feature>
<organism evidence="2">
    <name type="scientific">Arion vulgaris</name>
    <dbReference type="NCBI Taxonomy" id="1028688"/>
    <lineage>
        <taxon>Eukaryota</taxon>
        <taxon>Metazoa</taxon>
        <taxon>Spiralia</taxon>
        <taxon>Lophotrochozoa</taxon>
        <taxon>Mollusca</taxon>
        <taxon>Gastropoda</taxon>
        <taxon>Heterobranchia</taxon>
        <taxon>Euthyneura</taxon>
        <taxon>Panpulmonata</taxon>
        <taxon>Eupulmonata</taxon>
        <taxon>Stylommatophora</taxon>
        <taxon>Helicina</taxon>
        <taxon>Arionoidea</taxon>
        <taxon>Arionidae</taxon>
        <taxon>Arion</taxon>
    </lineage>
</organism>
<proteinExistence type="predicted"/>
<feature type="signal peptide" evidence="1">
    <location>
        <begin position="1"/>
        <end position="16"/>
    </location>
</feature>
<dbReference type="AlphaFoldDB" id="A0A0B6YQA3"/>